<feature type="repeat" description="ANK" evidence="11">
    <location>
        <begin position="261"/>
        <end position="284"/>
    </location>
</feature>
<organism evidence="14 15">
    <name type="scientific">Synaphobranchus kaupii</name>
    <name type="common">Kaup's arrowtooth eel</name>
    <dbReference type="NCBI Taxonomy" id="118154"/>
    <lineage>
        <taxon>Eukaryota</taxon>
        <taxon>Metazoa</taxon>
        <taxon>Chordata</taxon>
        <taxon>Craniata</taxon>
        <taxon>Vertebrata</taxon>
        <taxon>Euteleostomi</taxon>
        <taxon>Actinopterygii</taxon>
        <taxon>Neopterygii</taxon>
        <taxon>Teleostei</taxon>
        <taxon>Anguilliformes</taxon>
        <taxon>Synaphobranchidae</taxon>
        <taxon>Synaphobranchus</taxon>
    </lineage>
</organism>
<feature type="repeat" description="ANK" evidence="11">
    <location>
        <begin position="841"/>
        <end position="861"/>
    </location>
</feature>
<dbReference type="OrthoDB" id="195446at2759"/>
<feature type="repeat" description="ANK" evidence="11">
    <location>
        <begin position="1032"/>
        <end position="1064"/>
    </location>
</feature>
<feature type="transmembrane region" description="Helical" evidence="12">
    <location>
        <begin position="1399"/>
        <end position="1418"/>
    </location>
</feature>
<accession>A0A9Q1IB74</accession>
<comment type="caution">
    <text evidence="14">The sequence shown here is derived from an EMBL/GenBank/DDBJ whole genome shotgun (WGS) entry which is preliminary data.</text>
</comment>
<feature type="repeat" description="ANK" evidence="11">
    <location>
        <begin position="738"/>
        <end position="770"/>
    </location>
</feature>
<feature type="repeat" description="ANK" evidence="11">
    <location>
        <begin position="395"/>
        <end position="428"/>
    </location>
</feature>
<feature type="transmembrane region" description="Helical" evidence="12">
    <location>
        <begin position="1359"/>
        <end position="1378"/>
    </location>
</feature>
<dbReference type="PANTHER" id="PTHR24198:SF165">
    <property type="entry name" value="ANKYRIN REPEAT-CONTAINING PROTEIN-RELATED"/>
    <property type="match status" value="1"/>
</dbReference>
<dbReference type="InterPro" id="IPR036770">
    <property type="entry name" value="Ankyrin_rpt-contain_sf"/>
</dbReference>
<feature type="repeat" description="ANK" evidence="11">
    <location>
        <begin position="660"/>
        <end position="685"/>
    </location>
</feature>
<evidence type="ECO:0000256" key="2">
    <source>
        <dbReference type="ARBA" id="ARBA00022448"/>
    </source>
</evidence>
<keyword evidence="8 12" id="KW-0472">Membrane</keyword>
<dbReference type="EMBL" id="JAINUF010000021">
    <property type="protein sequence ID" value="KAJ8334065.1"/>
    <property type="molecule type" value="Genomic_DNA"/>
</dbReference>
<feature type="transmembrane region" description="Helical" evidence="12">
    <location>
        <begin position="1326"/>
        <end position="1347"/>
    </location>
</feature>
<evidence type="ECO:0000313" key="15">
    <source>
        <dbReference type="Proteomes" id="UP001152622"/>
    </source>
</evidence>
<keyword evidence="7" id="KW-0406">Ion transport</keyword>
<evidence type="ECO:0000256" key="3">
    <source>
        <dbReference type="ARBA" id="ARBA00022692"/>
    </source>
</evidence>
<sequence>MSETSSINSSSVVSSQRILQLALRGEWIALEQTIKGLDKGDSEISQFDEESGLSLLMIAVKENRQTIVDRLLELGASLSERTKDGRTALHVAAAHSKDEIVRLLVRKADPNTPGGICVGQAKDQLALHFAASRPTGAHNTVQTLLKFSCKEARLMQDKDGCIPLFRAVEAGNVGIVKELLGALTEPQLRAQRKGPGDTALHLCCRRKDTEMAKLLVEHGVNVDIQNDEGQTPLHVAAWEGDELMLKFFYQCKANPNIVDKMDRSPLHIAAERGHTNVVEVLTEKFKSNVLARTKDGSTLMHIASQCGHPDTALAFLKRGVPLHMPNKSGAVCLHAAAKRGHTAVVKALLLKGAHVDATTKNHRTALHIAVQSCKPLVVQTLLGFGAQVQLKGGQALETPLHIAARVKEGEKVAEMLLKSGADVNAEQENGETAMHVAARHGSLQMIRALLEDGGDLTCRSKAGENTLHIAVHHCHAHVVQEIISYLANMKCRKEAELCVSQENQEGETSLHLAAELKKEVTHSEGEDVRIIKTLMEYGADITAATKESGETPLHYCTRVGNTDVLQEMLSSVPPSRLQQAVNKHAKVLCTQSRTAGHPWLLAAERGHMEVIQILLQNHARVDVFDEHGKAALHLAAEHGREEIANVLLSHKAFVNAKTKLGMTPLHLGAQNGSARLVRLLVEAHAASIDALSPGEIHRAVHHLHSKQTPLHLAAISGQLEVCSSLLNMGADVNAADIHGQTPLHLAAENDHSEVVKLFLKHRPELATLANVEGATCTHIAASKGSVAVIKELLKFNKGGMISAHNKTNSSCPLHLAATGGHTEVVKVLLEAGASAAEENAEGMTAIHLAARNGHTHILDVLKGSISFKTSSTKTGLTALHVAACFGQVDFVREMLTKVPATLRSETASGSGWEGAPRHQQPLESGYTPLHLAAQSGHESLVRLLLNYPGVQADAESDIQAASPPQGSTPLHLAAQNGHTAVVRLLLSRSSSLLHLKDRCGRTCLHLAAANGHIAMVRVLLGQGAEINHTDKSVWTPLHYAAKSGYLEMVRFLVDSGASAGQECREGRTPIQYAAEENHQSTVSFLLRRSNNALRLVEDRKFIFDLMVCGKLNSNAAIEEFVLYSAAPLDTAVKLSRSLGVAALREKERSMDLLNAARYCEGMATELLTVASGGKSASAILRALDHRGASVLDCLIEGQQKAVVAHPAVQKYLTEVWYGSLRWASWKMTLLFFCLLACPPLWLAVSLPLRHNFNTVPIIKFMSHLVSHIFLLGLFILTIVYPPVNPVYLGRLLPDWSEWLLLAWLSGMLVSELTQPGERTGLAWIRVLVLGFSAVGFFCHLLAFTFPAPGHLHCLFARNIFLAVAMTLSFVQLLEFLTFHHLFGPWAIIIRDLMKDLGRFAVILVLFHTAFTMNLSAVYQPVYPPDQSAGGNGTETQTPLDISIQLFFALFGLIEPDSMPPLGRSPAFAGVVTHVVFGIYLVVTVIVLINLLIAMMSDTYQRIQAHSDTEWKFGRAVLIRDMNRKSGTPSPFNLFTNLFFYVKMLCKHGGKICSSEARDLMSEEEEVDGLSGTRSLDVLAHTSVGWMRSNKRTQILPEGGFRSSRQSGQVRVEQVTDWQAVALRYLALRGKSNGSLLERDAVPHKDLATAQPPCSLSNTVSYTEGR</sequence>
<keyword evidence="4" id="KW-0677">Repeat</keyword>
<dbReference type="SUPFAM" id="SSF48403">
    <property type="entry name" value="Ankyrin repeat"/>
    <property type="match status" value="4"/>
</dbReference>
<feature type="repeat" description="ANK" evidence="11">
    <location>
        <begin position="808"/>
        <end position="840"/>
    </location>
</feature>
<feature type="repeat" description="ANK" evidence="11">
    <location>
        <begin position="84"/>
        <end position="107"/>
    </location>
</feature>
<dbReference type="InterPro" id="IPR002110">
    <property type="entry name" value="Ankyrin_rpt"/>
</dbReference>
<comment type="catalytic activity">
    <reaction evidence="10">
        <text>Ca(2+)(in) = Ca(2+)(out)</text>
        <dbReference type="Rhea" id="RHEA:29671"/>
        <dbReference type="ChEBI" id="CHEBI:29108"/>
    </reaction>
</comment>
<dbReference type="Pfam" id="PF00520">
    <property type="entry name" value="Ion_trans"/>
    <property type="match status" value="1"/>
</dbReference>
<dbReference type="GO" id="GO:0016020">
    <property type="term" value="C:membrane"/>
    <property type="evidence" value="ECO:0007669"/>
    <property type="project" value="UniProtKB-SubCell"/>
</dbReference>
<evidence type="ECO:0000313" key="14">
    <source>
        <dbReference type="EMBL" id="KAJ8334065.1"/>
    </source>
</evidence>
<feature type="repeat" description="ANK" evidence="11">
    <location>
        <begin position="51"/>
        <end position="83"/>
    </location>
</feature>
<evidence type="ECO:0000256" key="5">
    <source>
        <dbReference type="ARBA" id="ARBA00022989"/>
    </source>
</evidence>
<feature type="repeat" description="ANK" evidence="11">
    <location>
        <begin position="999"/>
        <end position="1031"/>
    </location>
</feature>
<protein>
    <recommendedName>
        <fullName evidence="13">Ion transport domain-containing protein</fullName>
    </recommendedName>
</protein>
<feature type="repeat" description="ANK" evidence="11">
    <location>
        <begin position="705"/>
        <end position="737"/>
    </location>
</feature>
<feature type="repeat" description="ANK" evidence="11">
    <location>
        <begin position="924"/>
        <end position="946"/>
    </location>
</feature>
<feature type="repeat" description="ANK" evidence="11">
    <location>
        <begin position="361"/>
        <end position="393"/>
    </location>
</feature>
<dbReference type="InterPro" id="IPR002153">
    <property type="entry name" value="TRPC_channel"/>
</dbReference>
<evidence type="ECO:0000256" key="10">
    <source>
        <dbReference type="ARBA" id="ARBA00036634"/>
    </source>
</evidence>
<keyword evidence="9" id="KW-0407">Ion channel</keyword>
<dbReference type="PANTHER" id="PTHR24198">
    <property type="entry name" value="ANKYRIN REPEAT AND PROTEIN KINASE DOMAIN-CONTAINING PROTEIN"/>
    <property type="match status" value="1"/>
</dbReference>
<name>A0A9Q1IB74_SYNKA</name>
<gene>
    <name evidence="14" type="ORF">SKAU_G00397040</name>
</gene>
<feature type="transmembrane region" description="Helical" evidence="12">
    <location>
        <begin position="1295"/>
        <end position="1314"/>
    </location>
</feature>
<evidence type="ECO:0000256" key="6">
    <source>
        <dbReference type="ARBA" id="ARBA00023043"/>
    </source>
</evidence>
<dbReference type="PROSITE" id="PS50297">
    <property type="entry name" value="ANK_REP_REGION"/>
    <property type="match status" value="18"/>
</dbReference>
<feature type="transmembrane region" description="Helical" evidence="12">
    <location>
        <begin position="1229"/>
        <end position="1248"/>
    </location>
</feature>
<feature type="repeat" description="ANK" evidence="11">
    <location>
        <begin position="195"/>
        <end position="227"/>
    </location>
</feature>
<dbReference type="Pfam" id="PF12796">
    <property type="entry name" value="Ank_2"/>
    <property type="match status" value="9"/>
</dbReference>
<keyword evidence="3 12" id="KW-0812">Transmembrane</keyword>
<dbReference type="InterPro" id="IPR005821">
    <property type="entry name" value="Ion_trans_dom"/>
</dbReference>
<proteinExistence type="predicted"/>
<feature type="repeat" description="ANK" evidence="11">
    <location>
        <begin position="1065"/>
        <end position="1091"/>
    </location>
</feature>
<dbReference type="Pfam" id="PF13637">
    <property type="entry name" value="Ank_4"/>
    <property type="match status" value="1"/>
</dbReference>
<feature type="repeat" description="ANK" evidence="11">
    <location>
        <begin position="328"/>
        <end position="360"/>
    </location>
</feature>
<keyword evidence="2" id="KW-0813">Transport</keyword>
<evidence type="ECO:0000256" key="11">
    <source>
        <dbReference type="PROSITE-ProRule" id="PRU00023"/>
    </source>
</evidence>
<feature type="repeat" description="ANK" evidence="11">
    <location>
        <begin position="965"/>
        <end position="997"/>
    </location>
</feature>
<feature type="repeat" description="ANK" evidence="11">
    <location>
        <begin position="594"/>
        <end position="626"/>
    </location>
</feature>
<keyword evidence="15" id="KW-1185">Reference proteome</keyword>
<evidence type="ECO:0000256" key="9">
    <source>
        <dbReference type="ARBA" id="ARBA00023303"/>
    </source>
</evidence>
<evidence type="ECO:0000259" key="13">
    <source>
        <dbReference type="Pfam" id="PF00520"/>
    </source>
</evidence>
<dbReference type="PRINTS" id="PR01097">
    <property type="entry name" value="TRNSRECEPTRP"/>
</dbReference>
<feature type="repeat" description="ANK" evidence="11">
    <location>
        <begin position="295"/>
        <end position="327"/>
    </location>
</feature>
<dbReference type="GO" id="GO:0005262">
    <property type="term" value="F:calcium channel activity"/>
    <property type="evidence" value="ECO:0007669"/>
    <property type="project" value="InterPro"/>
</dbReference>
<keyword evidence="5 12" id="KW-1133">Transmembrane helix</keyword>
<comment type="subcellular location">
    <subcellularLocation>
        <location evidence="1">Membrane</location>
        <topology evidence="1">Multi-pass membrane protein</topology>
    </subcellularLocation>
</comment>
<feature type="transmembrane region" description="Helical" evidence="12">
    <location>
        <begin position="1466"/>
        <end position="1492"/>
    </location>
</feature>
<feature type="repeat" description="ANK" evidence="11">
    <location>
        <begin position="429"/>
        <end position="461"/>
    </location>
</feature>
<feature type="domain" description="Ion transport" evidence="13">
    <location>
        <begin position="1256"/>
        <end position="1506"/>
    </location>
</feature>
<evidence type="ECO:0000256" key="1">
    <source>
        <dbReference type="ARBA" id="ARBA00004141"/>
    </source>
</evidence>
<dbReference type="Gene3D" id="1.25.40.20">
    <property type="entry name" value="Ankyrin repeat-containing domain"/>
    <property type="match status" value="7"/>
</dbReference>
<keyword evidence="6 11" id="KW-0040">ANK repeat</keyword>
<feature type="repeat" description="ANK" evidence="11">
    <location>
        <begin position="627"/>
        <end position="659"/>
    </location>
</feature>
<evidence type="ECO:0000256" key="12">
    <source>
        <dbReference type="SAM" id="Phobius"/>
    </source>
</evidence>
<dbReference type="Pfam" id="PF00023">
    <property type="entry name" value="Ank"/>
    <property type="match status" value="1"/>
</dbReference>
<feature type="repeat" description="ANK" evidence="11">
    <location>
        <begin position="228"/>
        <end position="260"/>
    </location>
</feature>
<feature type="transmembrane region" description="Helical" evidence="12">
    <location>
        <begin position="1260"/>
        <end position="1283"/>
    </location>
</feature>
<dbReference type="Proteomes" id="UP001152622">
    <property type="component" value="Chromosome 21"/>
</dbReference>
<evidence type="ECO:0000256" key="8">
    <source>
        <dbReference type="ARBA" id="ARBA00023136"/>
    </source>
</evidence>
<dbReference type="SMART" id="SM00248">
    <property type="entry name" value="ANK"/>
    <property type="match status" value="29"/>
</dbReference>
<dbReference type="PROSITE" id="PS50088">
    <property type="entry name" value="ANK_REPEAT"/>
    <property type="match status" value="23"/>
</dbReference>
<dbReference type="PRINTS" id="PR01415">
    <property type="entry name" value="ANKYRIN"/>
</dbReference>
<evidence type="ECO:0000256" key="7">
    <source>
        <dbReference type="ARBA" id="ARBA00023065"/>
    </source>
</evidence>
<evidence type="ECO:0000256" key="4">
    <source>
        <dbReference type="ARBA" id="ARBA00022737"/>
    </source>
</evidence>
<reference evidence="14" key="1">
    <citation type="journal article" date="2023" name="Science">
        <title>Genome structures resolve the early diversification of teleost fishes.</title>
        <authorList>
            <person name="Parey E."/>
            <person name="Louis A."/>
            <person name="Montfort J."/>
            <person name="Bouchez O."/>
            <person name="Roques C."/>
            <person name="Iampietro C."/>
            <person name="Lluch J."/>
            <person name="Castinel A."/>
            <person name="Donnadieu C."/>
            <person name="Desvignes T."/>
            <person name="Floi Bucao C."/>
            <person name="Jouanno E."/>
            <person name="Wen M."/>
            <person name="Mejri S."/>
            <person name="Dirks R."/>
            <person name="Jansen H."/>
            <person name="Henkel C."/>
            <person name="Chen W.J."/>
            <person name="Zahm M."/>
            <person name="Cabau C."/>
            <person name="Klopp C."/>
            <person name="Thompson A.W."/>
            <person name="Robinson-Rechavi M."/>
            <person name="Braasch I."/>
            <person name="Lecointre G."/>
            <person name="Bobe J."/>
            <person name="Postlethwait J.H."/>
            <person name="Berthelot C."/>
            <person name="Roest Crollius H."/>
            <person name="Guiguen Y."/>
        </authorList>
    </citation>
    <scope>NUCLEOTIDE SEQUENCE</scope>
    <source>
        <strain evidence="14">WJC10195</strain>
    </source>
</reference>
<feature type="repeat" description="ANK" evidence="11">
    <location>
        <begin position="505"/>
        <end position="546"/>
    </location>
</feature>